<feature type="region of interest" description="Disordered" evidence="1">
    <location>
        <begin position="11"/>
        <end position="45"/>
    </location>
</feature>
<dbReference type="AlphaFoldDB" id="A0A6C0HTY0"/>
<proteinExistence type="predicted"/>
<sequence length="360" mass="41198">MSKTIKNIKFRHTEQDKTLAQKKKVKKNLKQTKKKRSQIINKKRDIKNIQQSSAMDVVEESQSPPKNSIDTVTKGIGNISLGKQDTIEISLIIIGHGGVISSENGIVQRFKLPENVSQTNVLGLRYAGLTNLANKVYKENIDNKLQHEEVLKNAKNLKLFLKYYNYVYSLALNEYEKDKNGDYMLDIFGNKIYKFPEIRHANALVDNALSKKNIHLHGDYAGIRYNYGSTRAQKLYTGKKKNESSIFSHHQEIYERPLVKIYSVNVNGEEIQRNKGLPEIIVTDIKNDVTLTEVIEKSVEKTMQVFRNLSTIQDKKIIVNVIDMTCNNTTTNFYPEIEFIGPPNKFGGPSPHQAKLVQRR</sequence>
<feature type="region of interest" description="Disordered" evidence="1">
    <location>
        <begin position="51"/>
        <end position="70"/>
    </location>
</feature>
<evidence type="ECO:0000256" key="1">
    <source>
        <dbReference type="SAM" id="MobiDB-lite"/>
    </source>
</evidence>
<dbReference type="EMBL" id="MN740015">
    <property type="protein sequence ID" value="QHT83972.1"/>
    <property type="molecule type" value="Genomic_DNA"/>
</dbReference>
<reference evidence="2" key="1">
    <citation type="journal article" date="2020" name="Nature">
        <title>Giant virus diversity and host interactions through global metagenomics.</title>
        <authorList>
            <person name="Schulz F."/>
            <person name="Roux S."/>
            <person name="Paez-Espino D."/>
            <person name="Jungbluth S."/>
            <person name="Walsh D.A."/>
            <person name="Denef V.J."/>
            <person name="McMahon K.D."/>
            <person name="Konstantinidis K.T."/>
            <person name="Eloe-Fadrosh E.A."/>
            <person name="Kyrpides N.C."/>
            <person name="Woyke T."/>
        </authorList>
    </citation>
    <scope>NUCLEOTIDE SEQUENCE</scope>
    <source>
        <strain evidence="2">GVMAG-M-3300023184-16</strain>
    </source>
</reference>
<feature type="compositionally biased region" description="Basic residues" evidence="1">
    <location>
        <begin position="20"/>
        <end position="37"/>
    </location>
</feature>
<evidence type="ECO:0000313" key="2">
    <source>
        <dbReference type="EMBL" id="QHT83972.1"/>
    </source>
</evidence>
<accession>A0A6C0HTY0</accession>
<organism evidence="2">
    <name type="scientific">viral metagenome</name>
    <dbReference type="NCBI Taxonomy" id="1070528"/>
    <lineage>
        <taxon>unclassified sequences</taxon>
        <taxon>metagenomes</taxon>
        <taxon>organismal metagenomes</taxon>
    </lineage>
</organism>
<protein>
    <submittedName>
        <fullName evidence="2">Uncharacterized protein</fullName>
    </submittedName>
</protein>
<name>A0A6C0HTY0_9ZZZZ</name>